<feature type="compositionally biased region" description="Basic and acidic residues" evidence="1">
    <location>
        <begin position="27"/>
        <end position="45"/>
    </location>
</feature>
<dbReference type="Proteomes" id="UP001610990">
    <property type="component" value="Unassembled WGS sequence"/>
</dbReference>
<evidence type="ECO:0000313" key="2">
    <source>
        <dbReference type="EMBL" id="MFH8588820.1"/>
    </source>
</evidence>
<proteinExistence type="predicted"/>
<gene>
    <name evidence="2" type="ORF">ACH4GP_31315</name>
</gene>
<reference evidence="2 3" key="1">
    <citation type="submission" date="2024-10" db="EMBL/GenBank/DDBJ databases">
        <title>The Natural Products Discovery Center: Release of the First 8490 Sequenced Strains for Exploring Actinobacteria Biosynthetic Diversity.</title>
        <authorList>
            <person name="Kalkreuter E."/>
            <person name="Kautsar S.A."/>
            <person name="Yang D."/>
            <person name="Bader C.D."/>
            <person name="Teijaro C.N."/>
            <person name="Fluegel L."/>
            <person name="Davis C.M."/>
            <person name="Simpson J.R."/>
            <person name="Lauterbach L."/>
            <person name="Steele A.D."/>
            <person name="Gui C."/>
            <person name="Meng S."/>
            <person name="Li G."/>
            <person name="Viehrig K."/>
            <person name="Ye F."/>
            <person name="Su P."/>
            <person name="Kiefer A.F."/>
            <person name="Nichols A."/>
            <person name="Cepeda A.J."/>
            <person name="Yan W."/>
            <person name="Fan B."/>
            <person name="Jiang Y."/>
            <person name="Adhikari A."/>
            <person name="Zheng C.-J."/>
            <person name="Schuster L."/>
            <person name="Cowan T.M."/>
            <person name="Smanski M.J."/>
            <person name="Chevrette M.G."/>
            <person name="De Carvalho L.P.S."/>
            <person name="Shen B."/>
        </authorList>
    </citation>
    <scope>NUCLEOTIDE SEQUENCE [LARGE SCALE GENOMIC DNA]</scope>
    <source>
        <strain evidence="2 3">NPDC018013</strain>
    </source>
</reference>
<dbReference type="RefSeq" id="WP_397675791.1">
    <property type="nucleotide sequence ID" value="NZ_JBIRGH010000027.1"/>
</dbReference>
<dbReference type="EMBL" id="JBIRGH010000027">
    <property type="protein sequence ID" value="MFH8588820.1"/>
    <property type="molecule type" value="Genomic_DNA"/>
</dbReference>
<accession>A0ABW7RR76</accession>
<comment type="caution">
    <text evidence="2">The sequence shown here is derived from an EMBL/GenBank/DDBJ whole genome shotgun (WGS) entry which is preliminary data.</text>
</comment>
<sequence>MRTTPDPCPSHPTAPLEPPTPAAESGYGREVRAEATARLPRETTGRRATANRS</sequence>
<feature type="region of interest" description="Disordered" evidence="1">
    <location>
        <begin position="1"/>
        <end position="53"/>
    </location>
</feature>
<feature type="compositionally biased region" description="Pro residues" evidence="1">
    <location>
        <begin position="1"/>
        <end position="21"/>
    </location>
</feature>
<protein>
    <submittedName>
        <fullName evidence="2">Uncharacterized protein</fullName>
    </submittedName>
</protein>
<evidence type="ECO:0000256" key="1">
    <source>
        <dbReference type="SAM" id="MobiDB-lite"/>
    </source>
</evidence>
<name>A0ABW7RR76_9ACTN</name>
<evidence type="ECO:0000313" key="3">
    <source>
        <dbReference type="Proteomes" id="UP001610990"/>
    </source>
</evidence>
<keyword evidence="3" id="KW-1185">Reference proteome</keyword>
<organism evidence="2 3">
    <name type="scientific">Streptomyces celluloflavus</name>
    <dbReference type="NCBI Taxonomy" id="58344"/>
    <lineage>
        <taxon>Bacteria</taxon>
        <taxon>Bacillati</taxon>
        <taxon>Actinomycetota</taxon>
        <taxon>Actinomycetes</taxon>
        <taxon>Kitasatosporales</taxon>
        <taxon>Streptomycetaceae</taxon>
        <taxon>Streptomyces</taxon>
    </lineage>
</organism>